<evidence type="ECO:0000256" key="3">
    <source>
        <dbReference type="ARBA" id="ARBA00007931"/>
    </source>
</evidence>
<feature type="transmembrane region" description="Helical" evidence="7">
    <location>
        <begin position="357"/>
        <end position="381"/>
    </location>
</feature>
<dbReference type="CDD" id="cd05709">
    <property type="entry name" value="S2P-M50"/>
    <property type="match status" value="1"/>
</dbReference>
<dbReference type="PANTHER" id="PTHR13325:SF3">
    <property type="entry name" value="MEMBRANE-BOUND TRANSCRIPTION FACTOR SITE-2 PROTEASE"/>
    <property type="match status" value="1"/>
</dbReference>
<keyword evidence="9" id="KW-0645">Protease</keyword>
<feature type="transmembrane region" description="Helical" evidence="7">
    <location>
        <begin position="187"/>
        <end position="204"/>
    </location>
</feature>
<comment type="cofactor">
    <cofactor evidence="1">
        <name>Zn(2+)</name>
        <dbReference type="ChEBI" id="CHEBI:29105"/>
    </cofactor>
</comment>
<name>A0ABX2G905_9BURK</name>
<feature type="domain" description="Peptidase M50" evidence="8">
    <location>
        <begin position="206"/>
        <end position="390"/>
    </location>
</feature>
<proteinExistence type="inferred from homology"/>
<dbReference type="Proteomes" id="UP001516061">
    <property type="component" value="Unassembled WGS sequence"/>
</dbReference>
<keyword evidence="10" id="KW-1185">Reference proteome</keyword>
<evidence type="ECO:0000256" key="7">
    <source>
        <dbReference type="SAM" id="Phobius"/>
    </source>
</evidence>
<keyword evidence="9" id="KW-0378">Hydrolase</keyword>
<organism evidence="9 10">
    <name type="scientific">Sphaerotilus uruguayifluvii</name>
    <dbReference type="NCBI Taxonomy" id="2735897"/>
    <lineage>
        <taxon>Bacteria</taxon>
        <taxon>Pseudomonadati</taxon>
        <taxon>Pseudomonadota</taxon>
        <taxon>Betaproteobacteria</taxon>
        <taxon>Burkholderiales</taxon>
        <taxon>Sphaerotilaceae</taxon>
        <taxon>Sphaerotilus</taxon>
    </lineage>
</organism>
<evidence type="ECO:0000256" key="6">
    <source>
        <dbReference type="ARBA" id="ARBA00023136"/>
    </source>
</evidence>
<gene>
    <name evidence="9" type="ORF">HNQ01_003621</name>
</gene>
<keyword evidence="5 7" id="KW-1133">Transmembrane helix</keyword>
<evidence type="ECO:0000256" key="2">
    <source>
        <dbReference type="ARBA" id="ARBA00004127"/>
    </source>
</evidence>
<dbReference type="InterPro" id="IPR001193">
    <property type="entry name" value="MBTPS2"/>
</dbReference>
<feature type="transmembrane region" description="Helical" evidence="7">
    <location>
        <begin position="224"/>
        <end position="247"/>
    </location>
</feature>
<protein>
    <submittedName>
        <fullName evidence="9">Peptide zinc metalloprotease protein</fullName>
    </submittedName>
</protein>
<sequence>MNAAIDSPLWHRVAAVVPRLRATVRVRHRGEGEQARHLLADMLTGRHHLLDEAGWAFVGRFDGRLSVGELWGWLCEHELRPPTQVEVVEWLARLDAAGLLQCEQLPDLQALLRGQAQQERRRRRAALDPLSWRLPLGDPGRWLARLDPLAWLLGQPPVLLAAALLVLAGLVQALLEAPALHDDLRRRLASPVFVASAWAIYPFMKALHELGHALAMRRFGAEVRHVGIAVMYLLPAPYVDASAAAGLARRRERVAVGLAGVAVELVLAALGVLAWSALQPGLPRDLALTLAVVGAGSTLLANANPLVRMDGYHVLSDLLDLPNLAARSRTAWLERLGAWISRQPLPRRAPRPALQRLALGLHAPLAWLFSVTVSVSVVFWLAKLSALLALTVAALALVRLGLRPLAGLVRWLAGAPELQGRRAQVAAAVLGTVAALAALLLALPVPEATVAEAVAWMPEEALVRAPADGEVVEVRAADGAALAASAPLLRIDSPTLPVELARVQAQRLALEVDATARQVRDPAGAARAEAQAAALARQQQDLAARLEALDLRARRAGRIRWIAPQALAGRQVSRGEVLGHLIADDRLVARVAVAGDRSAALLRGVRAVEVVALERPGRTLAGQWDGSVPATVMRLPSAALGSQGGGAVEVDPADREGLTPLAPVAIVDVQVPELPVERLDGRLGGRLMVRFDHGSRPLGARLLEALQRQVLRHLGEAVDVPAGR</sequence>
<evidence type="ECO:0000259" key="8">
    <source>
        <dbReference type="Pfam" id="PF02163"/>
    </source>
</evidence>
<evidence type="ECO:0000256" key="4">
    <source>
        <dbReference type="ARBA" id="ARBA00022692"/>
    </source>
</evidence>
<dbReference type="PANTHER" id="PTHR13325">
    <property type="entry name" value="PROTEASE M50 MEMBRANE-BOUND TRANSCRIPTION FACTOR SITE 2 PROTEASE"/>
    <property type="match status" value="1"/>
</dbReference>
<feature type="transmembrane region" description="Helical" evidence="7">
    <location>
        <begin position="425"/>
        <end position="445"/>
    </location>
</feature>
<evidence type="ECO:0000256" key="5">
    <source>
        <dbReference type="ARBA" id="ARBA00022989"/>
    </source>
</evidence>
<comment type="caution">
    <text evidence="9">The sequence shown here is derived from an EMBL/GenBank/DDBJ whole genome shotgun (WGS) entry which is preliminary data.</text>
</comment>
<evidence type="ECO:0000313" key="10">
    <source>
        <dbReference type="Proteomes" id="UP001516061"/>
    </source>
</evidence>
<dbReference type="RefSeq" id="WP_173806896.1">
    <property type="nucleotide sequence ID" value="NZ_JABSNM010000020.1"/>
</dbReference>
<reference evidence="9 10" key="1">
    <citation type="submission" date="2020-05" db="EMBL/GenBank/DDBJ databases">
        <title>Genomic Encyclopedia of Type Strains, Phase IV (KMG-V): Genome sequencing to study the core and pangenomes of soil and plant-associated prokaryotes.</title>
        <authorList>
            <person name="Whitman W."/>
        </authorList>
    </citation>
    <scope>NUCLEOTIDE SEQUENCE [LARGE SCALE GENOMIC DNA]</scope>
    <source>
        <strain evidence="9 10">C29</strain>
    </source>
</reference>
<keyword evidence="6 7" id="KW-0472">Membrane</keyword>
<feature type="transmembrane region" description="Helical" evidence="7">
    <location>
        <begin position="158"/>
        <end position="175"/>
    </location>
</feature>
<keyword evidence="9" id="KW-0482">Metalloprotease</keyword>
<dbReference type="GO" id="GO:0008237">
    <property type="term" value="F:metallopeptidase activity"/>
    <property type="evidence" value="ECO:0007669"/>
    <property type="project" value="UniProtKB-KW"/>
</dbReference>
<dbReference type="InterPro" id="IPR008915">
    <property type="entry name" value="Peptidase_M50"/>
</dbReference>
<evidence type="ECO:0000256" key="1">
    <source>
        <dbReference type="ARBA" id="ARBA00001947"/>
    </source>
</evidence>
<feature type="transmembrane region" description="Helical" evidence="7">
    <location>
        <begin position="387"/>
        <end position="413"/>
    </location>
</feature>
<evidence type="ECO:0000313" key="9">
    <source>
        <dbReference type="EMBL" id="NRT57860.1"/>
    </source>
</evidence>
<keyword evidence="4 7" id="KW-0812">Transmembrane</keyword>
<comment type="similarity">
    <text evidence="3">Belongs to the peptidase M50B family.</text>
</comment>
<comment type="subcellular location">
    <subcellularLocation>
        <location evidence="2">Endomembrane system</location>
        <topology evidence="2">Multi-pass membrane protein</topology>
    </subcellularLocation>
</comment>
<accession>A0ABX2G905</accession>
<dbReference type="Pfam" id="PF02163">
    <property type="entry name" value="Peptidase_M50"/>
    <property type="match status" value="1"/>
</dbReference>
<feature type="transmembrane region" description="Helical" evidence="7">
    <location>
        <begin position="287"/>
        <end position="307"/>
    </location>
</feature>
<dbReference type="EMBL" id="JABSNM010000020">
    <property type="protein sequence ID" value="NRT57860.1"/>
    <property type="molecule type" value="Genomic_DNA"/>
</dbReference>
<feature type="transmembrane region" description="Helical" evidence="7">
    <location>
        <begin position="254"/>
        <end position="275"/>
    </location>
</feature>